<evidence type="ECO:0000313" key="4">
    <source>
        <dbReference type="Proteomes" id="UP001199916"/>
    </source>
</evidence>
<feature type="signal peptide" evidence="1">
    <location>
        <begin position="1"/>
        <end position="27"/>
    </location>
</feature>
<dbReference type="SUPFAM" id="SSF55383">
    <property type="entry name" value="Copper amine oxidase, domain N"/>
    <property type="match status" value="1"/>
</dbReference>
<keyword evidence="4" id="KW-1185">Reference proteome</keyword>
<sequence length="320" mass="36134">MRKWLVAALCLSLWFGFVGTAAQSAQAASSKSDVKVYLNGYDISEWKWENNYIMVPLFAFDDYSYFDKQDKKDKQDITYNWDAKNKTVWVYPADKTKTVKLVADEAHASVNGKQVNLDAPVRIIDGHTYVPLRFISEALGGKVVWNEAKKTAVIRTPERVKRDEVIRTGSLEDARKEVLRLPTVYPNRELLPRAEGFAVSIQFPEGEALRYYYSVKDIMSYVVINSDGLAEVIWQGRMGSNSDKFIEEFGKKPEQEDRAVYFSHSFPVQDAVTYGKIGGDGSTTQLGKFEVTKSLRSHADAITAIPGEKRTDGEQIDNKA</sequence>
<evidence type="ECO:0000259" key="2">
    <source>
        <dbReference type="Pfam" id="PF07833"/>
    </source>
</evidence>
<proteinExistence type="predicted"/>
<dbReference type="RefSeq" id="WP_019423500.1">
    <property type="nucleotide sequence ID" value="NZ_JAJNBZ010000003.1"/>
</dbReference>
<keyword evidence="1" id="KW-0732">Signal</keyword>
<accession>A0ABS8YDP1</accession>
<comment type="caution">
    <text evidence="3">The sequence shown here is derived from an EMBL/GenBank/DDBJ whole genome shotgun (WGS) entry which is preliminary data.</text>
</comment>
<dbReference type="Pfam" id="PF07833">
    <property type="entry name" value="Cu_amine_oxidN1"/>
    <property type="match status" value="1"/>
</dbReference>
<dbReference type="InterPro" id="IPR036582">
    <property type="entry name" value="Mao_N_sf"/>
</dbReference>
<dbReference type="Proteomes" id="UP001199916">
    <property type="component" value="Unassembled WGS sequence"/>
</dbReference>
<feature type="chain" id="PRO_5046623487" evidence="1">
    <location>
        <begin position="28"/>
        <end position="320"/>
    </location>
</feature>
<organism evidence="3 4">
    <name type="scientific">Paenibacillus profundus</name>
    <dbReference type="NCBI Taxonomy" id="1173085"/>
    <lineage>
        <taxon>Bacteria</taxon>
        <taxon>Bacillati</taxon>
        <taxon>Bacillota</taxon>
        <taxon>Bacilli</taxon>
        <taxon>Bacillales</taxon>
        <taxon>Paenibacillaceae</taxon>
        <taxon>Paenibacillus</taxon>
    </lineage>
</organism>
<name>A0ABS8YDP1_9BACL</name>
<feature type="domain" description="Copper amine oxidase-like N-terminal" evidence="2">
    <location>
        <begin position="77"/>
        <end position="154"/>
    </location>
</feature>
<dbReference type="Gene3D" id="3.30.457.10">
    <property type="entry name" value="Copper amine oxidase-like, N-terminal domain"/>
    <property type="match status" value="1"/>
</dbReference>
<evidence type="ECO:0000313" key="3">
    <source>
        <dbReference type="EMBL" id="MCE5169024.1"/>
    </source>
</evidence>
<gene>
    <name evidence="3" type="ORF">LQV63_06835</name>
</gene>
<evidence type="ECO:0000256" key="1">
    <source>
        <dbReference type="SAM" id="SignalP"/>
    </source>
</evidence>
<protein>
    <submittedName>
        <fullName evidence="3">Copper amine oxidase N-terminal domain-containing protein</fullName>
    </submittedName>
</protein>
<dbReference type="InterPro" id="IPR012854">
    <property type="entry name" value="Cu_amine_oxidase-like_N"/>
</dbReference>
<dbReference type="EMBL" id="JAJNBZ010000003">
    <property type="protein sequence ID" value="MCE5169024.1"/>
    <property type="molecule type" value="Genomic_DNA"/>
</dbReference>
<reference evidence="3 4" key="1">
    <citation type="submission" date="2021-11" db="EMBL/GenBank/DDBJ databases">
        <title>Draft genome sequence of Paenibacillus profundus YoMME, a new Gram-positive bacteria with exoelectrogenic properties.</title>
        <authorList>
            <person name="Hubenova Y."/>
            <person name="Hubenova E."/>
            <person name="Manasiev Y."/>
            <person name="Peykov S."/>
            <person name="Mitov M."/>
        </authorList>
    </citation>
    <scope>NUCLEOTIDE SEQUENCE [LARGE SCALE GENOMIC DNA]</scope>
    <source>
        <strain evidence="3 4">YoMME</strain>
    </source>
</reference>